<dbReference type="InterPro" id="IPR003593">
    <property type="entry name" value="AAA+_ATPase"/>
</dbReference>
<evidence type="ECO:0000259" key="9">
    <source>
        <dbReference type="PROSITE" id="PS50893"/>
    </source>
</evidence>
<reference evidence="11 12" key="1">
    <citation type="journal article" date="2014" name="BMC Genomics">
        <title>Genome sequencing of four Aureobasidium pullulans varieties: biotechnological potential, stress tolerance, and description of new species.</title>
        <authorList>
            <person name="Gostin Ar C."/>
            <person name="Ohm R.A."/>
            <person name="Kogej T."/>
            <person name="Sonjak S."/>
            <person name="Turk M."/>
            <person name="Zajc J."/>
            <person name="Zalar P."/>
            <person name="Grube M."/>
            <person name="Sun H."/>
            <person name="Han J."/>
            <person name="Sharma A."/>
            <person name="Chiniquy J."/>
            <person name="Ngan C.Y."/>
            <person name="Lipzen A."/>
            <person name="Barry K."/>
            <person name="Grigoriev I.V."/>
            <person name="Gunde-Cimerman N."/>
        </authorList>
    </citation>
    <scope>NUCLEOTIDE SEQUENCE [LARGE SCALE GENOMIC DNA]</scope>
    <source>
        <strain evidence="11 12">EXF-2481</strain>
    </source>
</reference>
<dbReference type="SUPFAM" id="SSF52540">
    <property type="entry name" value="P-loop containing nucleoside triphosphate hydrolases"/>
    <property type="match status" value="2"/>
</dbReference>
<dbReference type="GO" id="GO:0016887">
    <property type="term" value="F:ATP hydrolysis activity"/>
    <property type="evidence" value="ECO:0007669"/>
    <property type="project" value="InterPro"/>
</dbReference>
<keyword evidence="2" id="KW-0813">Transport</keyword>
<dbReference type="OrthoDB" id="6500128at2759"/>
<feature type="domain" description="ABC transporter" evidence="9">
    <location>
        <begin position="1143"/>
        <end position="1381"/>
    </location>
</feature>
<protein>
    <recommendedName>
        <fullName evidence="13">ABC transporter domain-containing protein</fullName>
    </recommendedName>
</protein>
<dbReference type="RefSeq" id="XP_013340842.1">
    <property type="nucleotide sequence ID" value="XM_013485388.1"/>
</dbReference>
<evidence type="ECO:0000256" key="5">
    <source>
        <dbReference type="ARBA" id="ARBA00022840"/>
    </source>
</evidence>
<keyword evidence="7 8" id="KW-0472">Membrane</keyword>
<feature type="transmembrane region" description="Helical" evidence="8">
    <location>
        <begin position="819"/>
        <end position="842"/>
    </location>
</feature>
<dbReference type="OMA" id="DINIAHV"/>
<feature type="transmembrane region" description="Helical" evidence="8">
    <location>
        <begin position="65"/>
        <end position="83"/>
    </location>
</feature>
<feature type="domain" description="ABC transmembrane type-1" evidence="10">
    <location>
        <begin position="291"/>
        <end position="517"/>
    </location>
</feature>
<evidence type="ECO:0000313" key="11">
    <source>
        <dbReference type="EMBL" id="KEQ92274.1"/>
    </source>
</evidence>
<dbReference type="PROSITE" id="PS50893">
    <property type="entry name" value="ABC_TRANSPORTER_2"/>
    <property type="match status" value="2"/>
</dbReference>
<dbReference type="InterPro" id="IPR003439">
    <property type="entry name" value="ABC_transporter-like_ATP-bd"/>
</dbReference>
<organism evidence="11 12">
    <name type="scientific">Aureobasidium subglaciale (strain EXF-2481)</name>
    <name type="common">Aureobasidium pullulans var. subglaciale</name>
    <dbReference type="NCBI Taxonomy" id="1043005"/>
    <lineage>
        <taxon>Eukaryota</taxon>
        <taxon>Fungi</taxon>
        <taxon>Dikarya</taxon>
        <taxon>Ascomycota</taxon>
        <taxon>Pezizomycotina</taxon>
        <taxon>Dothideomycetes</taxon>
        <taxon>Dothideomycetidae</taxon>
        <taxon>Dothideales</taxon>
        <taxon>Saccotheciaceae</taxon>
        <taxon>Aureobasidium</taxon>
    </lineage>
</organism>
<name>A0A074Y8F9_AURSE</name>
<dbReference type="EMBL" id="KL584771">
    <property type="protein sequence ID" value="KEQ92274.1"/>
    <property type="molecule type" value="Genomic_DNA"/>
</dbReference>
<keyword evidence="4" id="KW-0547">Nucleotide-binding</keyword>
<proteinExistence type="predicted"/>
<gene>
    <name evidence="11" type="ORF">AUEXF2481DRAFT_47927</name>
</gene>
<dbReference type="GO" id="GO:0005524">
    <property type="term" value="F:ATP binding"/>
    <property type="evidence" value="ECO:0007669"/>
    <property type="project" value="UniProtKB-KW"/>
</dbReference>
<dbReference type="InterPro" id="IPR044726">
    <property type="entry name" value="ABCC_6TM_D2"/>
</dbReference>
<dbReference type="GeneID" id="25368407"/>
<comment type="subcellular location">
    <subcellularLocation>
        <location evidence="1">Membrane</location>
        <topology evidence="1">Multi-pass membrane protein</topology>
    </subcellularLocation>
</comment>
<dbReference type="HOGENOM" id="CLU_000604_27_5_1"/>
<dbReference type="InterPro" id="IPR027417">
    <property type="entry name" value="P-loop_NTPase"/>
</dbReference>
<accession>A0A074Y8F9</accession>
<evidence type="ECO:0000256" key="1">
    <source>
        <dbReference type="ARBA" id="ARBA00004141"/>
    </source>
</evidence>
<dbReference type="InParanoid" id="A0A074Y8F9"/>
<evidence type="ECO:0000256" key="4">
    <source>
        <dbReference type="ARBA" id="ARBA00022741"/>
    </source>
</evidence>
<evidence type="ECO:0000259" key="10">
    <source>
        <dbReference type="PROSITE" id="PS50929"/>
    </source>
</evidence>
<dbReference type="FunFam" id="1.20.1560.10:FF:000066">
    <property type="entry name" value="ABC multidrug transporter (Eurofung)"/>
    <property type="match status" value="1"/>
</dbReference>
<dbReference type="Gene3D" id="1.20.1560.10">
    <property type="entry name" value="ABC transporter type 1, transmembrane domain"/>
    <property type="match status" value="2"/>
</dbReference>
<feature type="transmembrane region" description="Helical" evidence="8">
    <location>
        <begin position="1048"/>
        <end position="1071"/>
    </location>
</feature>
<keyword evidence="5" id="KW-0067">ATP-binding</keyword>
<dbReference type="Pfam" id="PF00005">
    <property type="entry name" value="ABC_tran"/>
    <property type="match status" value="2"/>
</dbReference>
<dbReference type="Gene3D" id="3.40.50.300">
    <property type="entry name" value="P-loop containing nucleotide triphosphate hydrolases"/>
    <property type="match status" value="2"/>
</dbReference>
<feature type="transmembrane region" description="Helical" evidence="8">
    <location>
        <begin position="862"/>
        <end position="885"/>
    </location>
</feature>
<dbReference type="STRING" id="1043005.A0A074Y8F9"/>
<dbReference type="PROSITE" id="PS00211">
    <property type="entry name" value="ABC_TRANSPORTER_1"/>
    <property type="match status" value="1"/>
</dbReference>
<feature type="transmembrane region" description="Helical" evidence="8">
    <location>
        <begin position="89"/>
        <end position="108"/>
    </location>
</feature>
<dbReference type="InterPro" id="IPR011527">
    <property type="entry name" value="ABC1_TM_dom"/>
</dbReference>
<dbReference type="SMART" id="SM00382">
    <property type="entry name" value="AAA"/>
    <property type="match status" value="2"/>
</dbReference>
<evidence type="ECO:0000313" key="12">
    <source>
        <dbReference type="Proteomes" id="UP000030641"/>
    </source>
</evidence>
<dbReference type="PANTHER" id="PTHR24223:SF345">
    <property type="entry name" value="ABC MULTIDRUG TRANSPORTER (EUROFUNG)"/>
    <property type="match status" value="1"/>
</dbReference>
<feature type="domain" description="ABC transporter" evidence="9">
    <location>
        <begin position="548"/>
        <end position="777"/>
    </location>
</feature>
<feature type="transmembrane region" description="Helical" evidence="8">
    <location>
        <begin position="26"/>
        <end position="45"/>
    </location>
</feature>
<dbReference type="SUPFAM" id="SSF90123">
    <property type="entry name" value="ABC transporter transmembrane region"/>
    <property type="match status" value="2"/>
</dbReference>
<dbReference type="PROSITE" id="PS50929">
    <property type="entry name" value="ABC_TM1F"/>
    <property type="match status" value="2"/>
</dbReference>
<dbReference type="GO" id="GO:0016020">
    <property type="term" value="C:membrane"/>
    <property type="evidence" value="ECO:0007669"/>
    <property type="project" value="UniProtKB-SubCell"/>
</dbReference>
<feature type="transmembrane region" description="Helical" evidence="8">
    <location>
        <begin position="964"/>
        <end position="984"/>
    </location>
</feature>
<keyword evidence="6 8" id="KW-1133">Transmembrane helix</keyword>
<sequence length="1381" mass="152603">MSIIMYSHYVNSLMDAETYPRLPRGLYISSVLASLYLIVAVYFRWRELQKASIKIGSNRHGDAKVLLNSALIVAQSCIVGISASGPLKLNLAVSEAIHLVAIIALSILSPREHDRSVGPSTLLVVYLSVRTTTSIFILPFMRGKLPLIVVALKAFLEAADLVVESRSKRGFLLAEYQDIAPEDASGPWSKVSFAWINPLLFVQQTLTFSLWSLPQAPRRLDPALLRQKILEAWDQRAKPEGQLTLPLTLLQCLLPDFVTIAPTRLLLIVFRYAQPLLISKILQLLAANALAIVSSRYQHQLNRLKVMTRAALVGLIYDKTINLPSAAYKDYSAVTLMSTDTDALGNVSGLFHEAWAQVLEVIVGMILLAQHIGWFCLVSLPLIYSCSHMTRYVAPNLRPRQHAWNQATQDRINNIVTTIGRIKLIKMIGLAEFIETRISDLRRSEIDASKDMRWVSVLANTSANALGLFTPPITIVLFAALSKSRLDAETAYTTLAILVMVTHPANMIMTIVPRAIASLASFQRIQSFIAKPGHHDTRLLLGRSETAIEFDNVDLKLTDATEAILEDVNLRISKGSIVICTGPTGVGKSLLGLTIAGEVRPSGGSISVISKQTALCAQSPWLSGQSVPEIIRGTPRTSEVYDDAWYQRVVDACCIDEAMHHNLAPKRGRNGSASLSGGQKQRISLARAVYQRCEILILDDPFSALDQRTQDSVINNLIGPAGLLRESHTTVFLTTNATRAYFLADRILLLGQRQIEFDGDSDGLRSHLSMTRLALHEYGKTEIHNEKTQSSLVTEQKLATIDNELDVDRRPGDMSVYGYYLRSVGISNMLALLVCTALYSFFSIFPQYWLKWWTEAGTTNDTFYTFGYLALSTIAWISTSAQMWVNFMKLAPRSGKVLHASLLSTVLEAPLSWFLNNDTGAIVNRFSQDIEVIDRDLPSALAALCTQIFKLLMQCSLLLASQKLLIFALPIYSIAVYVIQRVYLRTSRQLRYLELESRSAVYSSFLETVEGLTTIRAFGWQKDHLARNTESLDLSQRAFYLFLCLQRWLNVVLDLAVAVVAIVVIGLAVFYTGEKSSADVGIALNIVLVANTTLLRLVESWTTLEVSVGAAARLKELEDTVPKEDNLAVDIVVPSNWPSAGALTLKNVRVCYGPHTVLNNINLAIPSGEKVFICGKTGSGKSTLLMALLKLCIIQTGSIFIDDKEITNASPSLLRSRCFIAVPQESFHLPSVSLRKDLDPYARHSDAELLNVLELLHLTSHFTLYPDTSTSTLTSPLDLPLSFFPPLSSGKSQLLSLARAVLQVNNAIRNGRKPIILLDEAAASLDAELQELCARVVEEQFSQRGFTVLMITHSVKDLGERVRKGRDMVLRVDGGGVEVIG</sequence>
<evidence type="ECO:0000256" key="6">
    <source>
        <dbReference type="ARBA" id="ARBA00022989"/>
    </source>
</evidence>
<evidence type="ECO:0000256" key="2">
    <source>
        <dbReference type="ARBA" id="ARBA00022448"/>
    </source>
</evidence>
<dbReference type="GO" id="GO:0140359">
    <property type="term" value="F:ABC-type transporter activity"/>
    <property type="evidence" value="ECO:0007669"/>
    <property type="project" value="InterPro"/>
</dbReference>
<feature type="transmembrane region" description="Helical" evidence="8">
    <location>
        <begin position="120"/>
        <end position="139"/>
    </location>
</feature>
<evidence type="ECO:0000256" key="3">
    <source>
        <dbReference type="ARBA" id="ARBA00022692"/>
    </source>
</evidence>
<dbReference type="Proteomes" id="UP000030641">
    <property type="component" value="Unassembled WGS sequence"/>
</dbReference>
<dbReference type="Pfam" id="PF00664">
    <property type="entry name" value="ABC_membrane"/>
    <property type="match status" value="2"/>
</dbReference>
<dbReference type="CDD" id="cd18580">
    <property type="entry name" value="ABC_6TM_ABCC_D2"/>
    <property type="match status" value="1"/>
</dbReference>
<dbReference type="InterPro" id="IPR017871">
    <property type="entry name" value="ABC_transporter-like_CS"/>
</dbReference>
<dbReference type="InterPro" id="IPR036640">
    <property type="entry name" value="ABC1_TM_sf"/>
</dbReference>
<evidence type="ECO:0000256" key="8">
    <source>
        <dbReference type="SAM" id="Phobius"/>
    </source>
</evidence>
<feature type="domain" description="ABC transmembrane type-1" evidence="10">
    <location>
        <begin position="830"/>
        <end position="1105"/>
    </location>
</feature>
<keyword evidence="12" id="KW-1185">Reference proteome</keyword>
<dbReference type="InterPro" id="IPR050173">
    <property type="entry name" value="ABC_transporter_C-like"/>
</dbReference>
<keyword evidence="3 8" id="KW-0812">Transmembrane</keyword>
<dbReference type="PANTHER" id="PTHR24223">
    <property type="entry name" value="ATP-BINDING CASSETTE SUB-FAMILY C"/>
    <property type="match status" value="1"/>
</dbReference>
<evidence type="ECO:0008006" key="13">
    <source>
        <dbReference type="Google" id="ProtNLM"/>
    </source>
</evidence>
<evidence type="ECO:0000256" key="7">
    <source>
        <dbReference type="ARBA" id="ARBA00023136"/>
    </source>
</evidence>